<accession>A0A5B7HAP4</accession>
<feature type="region of interest" description="Disordered" evidence="1">
    <location>
        <begin position="63"/>
        <end position="85"/>
    </location>
</feature>
<evidence type="ECO:0000313" key="3">
    <source>
        <dbReference type="Proteomes" id="UP000324222"/>
    </source>
</evidence>
<gene>
    <name evidence="2" type="ORF">E2C01_060191</name>
</gene>
<proteinExistence type="predicted"/>
<name>A0A5B7HAP4_PORTR</name>
<dbReference type="EMBL" id="VSRR010024195">
    <property type="protein sequence ID" value="MPC66048.1"/>
    <property type="molecule type" value="Genomic_DNA"/>
</dbReference>
<evidence type="ECO:0000313" key="2">
    <source>
        <dbReference type="EMBL" id="MPC66048.1"/>
    </source>
</evidence>
<comment type="caution">
    <text evidence="2">The sequence shown here is derived from an EMBL/GenBank/DDBJ whole genome shotgun (WGS) entry which is preliminary data.</text>
</comment>
<sequence length="125" mass="13316">MSPAVSPYSSFSSVSPFLLLPPPPPPSPSPSPSLSPSPLASISVPPPLLLFSSFFVVAKAAPRLESRTSPPLPPAPPKKKRREPLRVSSTVLITVLPWRRSCLATPILAGMRRGIALHHLTPTQC</sequence>
<protein>
    <submittedName>
        <fullName evidence="2">Uncharacterized protein</fullName>
    </submittedName>
</protein>
<organism evidence="2 3">
    <name type="scientific">Portunus trituberculatus</name>
    <name type="common">Swimming crab</name>
    <name type="synonym">Neptunus trituberculatus</name>
    <dbReference type="NCBI Taxonomy" id="210409"/>
    <lineage>
        <taxon>Eukaryota</taxon>
        <taxon>Metazoa</taxon>
        <taxon>Ecdysozoa</taxon>
        <taxon>Arthropoda</taxon>
        <taxon>Crustacea</taxon>
        <taxon>Multicrustacea</taxon>
        <taxon>Malacostraca</taxon>
        <taxon>Eumalacostraca</taxon>
        <taxon>Eucarida</taxon>
        <taxon>Decapoda</taxon>
        <taxon>Pleocyemata</taxon>
        <taxon>Brachyura</taxon>
        <taxon>Eubrachyura</taxon>
        <taxon>Portunoidea</taxon>
        <taxon>Portunidae</taxon>
        <taxon>Portuninae</taxon>
        <taxon>Portunus</taxon>
    </lineage>
</organism>
<evidence type="ECO:0000256" key="1">
    <source>
        <dbReference type="SAM" id="MobiDB-lite"/>
    </source>
</evidence>
<dbReference type="Proteomes" id="UP000324222">
    <property type="component" value="Unassembled WGS sequence"/>
</dbReference>
<keyword evidence="3" id="KW-1185">Reference proteome</keyword>
<reference evidence="2 3" key="1">
    <citation type="submission" date="2019-05" db="EMBL/GenBank/DDBJ databases">
        <title>Another draft genome of Portunus trituberculatus and its Hox gene families provides insights of decapod evolution.</title>
        <authorList>
            <person name="Jeong J.-H."/>
            <person name="Song I."/>
            <person name="Kim S."/>
            <person name="Choi T."/>
            <person name="Kim D."/>
            <person name="Ryu S."/>
            <person name="Kim W."/>
        </authorList>
    </citation>
    <scope>NUCLEOTIDE SEQUENCE [LARGE SCALE GENOMIC DNA]</scope>
    <source>
        <tissue evidence="2">Muscle</tissue>
    </source>
</reference>
<dbReference type="AlphaFoldDB" id="A0A5B7HAP4"/>